<proteinExistence type="inferred from homology"/>
<keyword evidence="10" id="KW-0255">Endonuclease</keyword>
<evidence type="ECO:0000256" key="3">
    <source>
        <dbReference type="ARBA" id="ARBA00022603"/>
    </source>
</evidence>
<dbReference type="GO" id="GO:0009307">
    <property type="term" value="P:DNA restriction-modification system"/>
    <property type="evidence" value="ECO:0007669"/>
    <property type="project" value="UniProtKB-KW"/>
</dbReference>
<dbReference type="InterPro" id="IPR003356">
    <property type="entry name" value="DNA_methylase_A-5"/>
</dbReference>
<feature type="domain" description="N6 adenine-specific DNA methyltransferase N-terminal" evidence="9">
    <location>
        <begin position="7"/>
        <end position="136"/>
    </location>
</feature>
<evidence type="ECO:0000256" key="6">
    <source>
        <dbReference type="ARBA" id="ARBA00022747"/>
    </source>
</evidence>
<evidence type="ECO:0000313" key="11">
    <source>
        <dbReference type="Proteomes" id="UP000249396"/>
    </source>
</evidence>
<comment type="caution">
    <text evidence="10">The sequence shown here is derived from an EMBL/GenBank/DDBJ whole genome shotgun (WGS) entry which is preliminary data.</text>
</comment>
<name>A0A2W4RTV2_9GAMM</name>
<dbReference type="GO" id="GO:0004519">
    <property type="term" value="F:endonuclease activity"/>
    <property type="evidence" value="ECO:0007669"/>
    <property type="project" value="UniProtKB-KW"/>
</dbReference>
<evidence type="ECO:0000256" key="5">
    <source>
        <dbReference type="ARBA" id="ARBA00022691"/>
    </source>
</evidence>
<evidence type="ECO:0000256" key="7">
    <source>
        <dbReference type="ARBA" id="ARBA00047942"/>
    </source>
</evidence>
<dbReference type="CDD" id="cd02440">
    <property type="entry name" value="AdoMet_MTases"/>
    <property type="match status" value="1"/>
</dbReference>
<keyword evidence="3" id="KW-0489">Methyltransferase</keyword>
<sequence>MDQQNFASFIWNIADLLLGRFRPSEYGRIVLPFTVLRRLECVLEPTREQVLSRYEAIKGLGLNLDLILPDVAGVRFYNISAHTLATVGTSGTKANLEDYIAKFSANARQIFEHFAFDEWLVKLESANLLYLVTQKFATIDLHPDVITNHEMGLVFEHLIRKFAESSNDDAGQFFTPRDVVRLTTTLVISPHRQALMQEGIIRTIYDCAAGTGGFLSSGIELVEEWNPAASITPYAQELNPETYAIAVADKLIKGYDTKNIKLGNTLSNDLLPFDRFDYCLANPPFGVKWENVQTQVQKEHDSEGYTGRFGPGLPRIGDGSLLFLMHLLSKRKPVAEGGTRIGIVLSGSPLFNGGAGSGESEIRRWILEQDWLETIVALPNDLFYNTGIGTYVWILSNHKEDRRRGKVQLIDASGLYATMGKSLGSKRKYVSDDQIAEIAHLHGQFAASPIAKIFDTIDFGYRRITVERPLRLRVRLDGQRIDSLRHLPELQSHMQWMEGQFGRECHNSIEKNKAQITDHVHAALGLTADTPKEERKKLEKDALTILKKLLDQKAWQRRILLSEAVRGFWAESKQSEWDDYNQFEQTFRHPIQKSDKATTLTAADIKHLRLWLTEKDPECAPVIAETIQAKTGQDTLFGYFPHEDGKARVYEPDPDLREFENVPLKQDIRDYFTGKVLPHVPDAWIDAGKRDPKDKGIGIVGYEINFNRYFYQYQPPRPLAEIDAELKAVEAEIAALLGEVTA</sequence>
<dbReference type="GO" id="GO:0003677">
    <property type="term" value="F:DNA binding"/>
    <property type="evidence" value="ECO:0007669"/>
    <property type="project" value="InterPro"/>
</dbReference>
<dbReference type="GO" id="GO:0008170">
    <property type="term" value="F:N-methyltransferase activity"/>
    <property type="evidence" value="ECO:0007669"/>
    <property type="project" value="InterPro"/>
</dbReference>
<evidence type="ECO:0000313" key="10">
    <source>
        <dbReference type="EMBL" id="PZN84799.1"/>
    </source>
</evidence>
<dbReference type="GO" id="GO:0032259">
    <property type="term" value="P:methylation"/>
    <property type="evidence" value="ECO:0007669"/>
    <property type="project" value="UniProtKB-KW"/>
</dbReference>
<comment type="catalytic activity">
    <reaction evidence="7">
        <text>a 2'-deoxyadenosine in DNA + S-adenosyl-L-methionine = an N(6)-methyl-2'-deoxyadenosine in DNA + S-adenosyl-L-homocysteine + H(+)</text>
        <dbReference type="Rhea" id="RHEA:15197"/>
        <dbReference type="Rhea" id="RHEA-COMP:12418"/>
        <dbReference type="Rhea" id="RHEA-COMP:12419"/>
        <dbReference type="ChEBI" id="CHEBI:15378"/>
        <dbReference type="ChEBI" id="CHEBI:57856"/>
        <dbReference type="ChEBI" id="CHEBI:59789"/>
        <dbReference type="ChEBI" id="CHEBI:90615"/>
        <dbReference type="ChEBI" id="CHEBI:90616"/>
        <dbReference type="EC" id="2.1.1.72"/>
    </reaction>
</comment>
<dbReference type="InterPro" id="IPR029063">
    <property type="entry name" value="SAM-dependent_MTases_sf"/>
</dbReference>
<dbReference type="PROSITE" id="PS00092">
    <property type="entry name" value="N6_MTASE"/>
    <property type="match status" value="1"/>
</dbReference>
<accession>A0A2W4RTV2</accession>
<dbReference type="Proteomes" id="UP000249396">
    <property type="component" value="Unassembled WGS sequence"/>
</dbReference>
<evidence type="ECO:0000256" key="1">
    <source>
        <dbReference type="ARBA" id="ARBA00006594"/>
    </source>
</evidence>
<evidence type="ECO:0000256" key="4">
    <source>
        <dbReference type="ARBA" id="ARBA00022679"/>
    </source>
</evidence>
<organism evidence="10 11">
    <name type="scientific">Candidatus Methylumidiphilus alinenensis</name>
    <dbReference type="NCBI Taxonomy" id="2202197"/>
    <lineage>
        <taxon>Bacteria</taxon>
        <taxon>Pseudomonadati</taxon>
        <taxon>Pseudomonadota</taxon>
        <taxon>Gammaproteobacteria</taxon>
        <taxon>Methylococcales</taxon>
        <taxon>Candidatus Methylumidiphilus</taxon>
    </lineage>
</organism>
<feature type="domain" description="DNA methylase adenine-specific" evidence="8">
    <location>
        <begin position="148"/>
        <end position="445"/>
    </location>
</feature>
<evidence type="ECO:0000259" key="8">
    <source>
        <dbReference type="Pfam" id="PF02384"/>
    </source>
</evidence>
<reference evidence="10 11" key="1">
    <citation type="journal article" date="2018" name="Aquat. Microb. Ecol.">
        <title>Gammaproteobacterial methanotrophs dominate.</title>
        <authorList>
            <person name="Rissanen A.J."/>
            <person name="Saarenheimo J."/>
            <person name="Tiirola M."/>
            <person name="Peura S."/>
            <person name="Aalto S.L."/>
            <person name="Karvinen A."/>
            <person name="Nykanen H."/>
        </authorList>
    </citation>
    <scope>NUCLEOTIDE SEQUENCE [LARGE SCALE GENOMIC DNA]</scope>
    <source>
        <strain evidence="10">AMbin10</strain>
    </source>
</reference>
<dbReference type="Pfam" id="PF02384">
    <property type="entry name" value="N6_Mtase"/>
    <property type="match status" value="1"/>
</dbReference>
<keyword evidence="4" id="KW-0808">Transferase</keyword>
<keyword evidence="6" id="KW-0680">Restriction system</keyword>
<dbReference type="Gene3D" id="3.40.50.150">
    <property type="entry name" value="Vaccinia Virus protein VP39"/>
    <property type="match status" value="1"/>
</dbReference>
<evidence type="ECO:0000256" key="2">
    <source>
        <dbReference type="ARBA" id="ARBA00011900"/>
    </source>
</evidence>
<dbReference type="SUPFAM" id="SSF53335">
    <property type="entry name" value="S-adenosyl-L-methionine-dependent methyltransferases"/>
    <property type="match status" value="1"/>
</dbReference>
<dbReference type="AlphaFoldDB" id="A0A2W4RTV2"/>
<dbReference type="InterPro" id="IPR051537">
    <property type="entry name" value="DNA_Adenine_Mtase"/>
</dbReference>
<dbReference type="Pfam" id="PF12161">
    <property type="entry name" value="HsdM_N"/>
    <property type="match status" value="1"/>
</dbReference>
<dbReference type="InterPro" id="IPR022749">
    <property type="entry name" value="D12N6_MeTrfase_N"/>
</dbReference>
<dbReference type="InterPro" id="IPR002052">
    <property type="entry name" value="DNA_methylase_N6_adenine_CS"/>
</dbReference>
<dbReference type="GO" id="GO:0009007">
    <property type="term" value="F:site-specific DNA-methyltransferase (adenine-specific) activity"/>
    <property type="evidence" value="ECO:0007669"/>
    <property type="project" value="UniProtKB-EC"/>
</dbReference>
<keyword evidence="5" id="KW-0949">S-adenosyl-L-methionine</keyword>
<dbReference type="PANTHER" id="PTHR42933">
    <property type="entry name" value="SLR6095 PROTEIN"/>
    <property type="match status" value="1"/>
</dbReference>
<keyword evidence="10" id="KW-0540">Nuclease</keyword>
<keyword evidence="10" id="KW-0378">Hydrolase</keyword>
<comment type="similarity">
    <text evidence="1">Belongs to the N(4)/N(6)-methyltransferase family.</text>
</comment>
<dbReference type="EMBL" id="QJPH01000143">
    <property type="protein sequence ID" value="PZN84799.1"/>
    <property type="molecule type" value="Genomic_DNA"/>
</dbReference>
<evidence type="ECO:0000259" key="9">
    <source>
        <dbReference type="Pfam" id="PF12161"/>
    </source>
</evidence>
<dbReference type="PRINTS" id="PR00507">
    <property type="entry name" value="N12N6MTFRASE"/>
</dbReference>
<dbReference type="EC" id="2.1.1.72" evidence="2"/>
<gene>
    <name evidence="10" type="ORF">DM484_02215</name>
</gene>
<protein>
    <recommendedName>
        <fullName evidence="2">site-specific DNA-methyltransferase (adenine-specific)</fullName>
        <ecNumber evidence="2">2.1.1.72</ecNumber>
    </recommendedName>
</protein>
<dbReference type="PANTHER" id="PTHR42933:SF3">
    <property type="entry name" value="TYPE I RESTRICTION ENZYME MJAVIII METHYLASE SUBUNIT"/>
    <property type="match status" value="1"/>
</dbReference>